<keyword evidence="8 9" id="KW-0472">Membrane</keyword>
<evidence type="ECO:0000256" key="5">
    <source>
        <dbReference type="ARBA" id="ARBA00022692"/>
    </source>
</evidence>
<evidence type="ECO:0000256" key="8">
    <source>
        <dbReference type="ARBA" id="ARBA00023136"/>
    </source>
</evidence>
<keyword evidence="7 9" id="KW-1133">Transmembrane helix</keyword>
<dbReference type="AlphaFoldDB" id="A0A3B0YY59"/>
<evidence type="ECO:0000259" key="10">
    <source>
        <dbReference type="Pfam" id="PF05134"/>
    </source>
</evidence>
<evidence type="ECO:0000256" key="2">
    <source>
        <dbReference type="ARBA" id="ARBA00022448"/>
    </source>
</evidence>
<evidence type="ECO:0000259" key="11">
    <source>
        <dbReference type="Pfam" id="PF12693"/>
    </source>
</evidence>
<reference evidence="12" key="1">
    <citation type="submission" date="2018-06" db="EMBL/GenBank/DDBJ databases">
        <authorList>
            <person name="Zhirakovskaya E."/>
        </authorList>
    </citation>
    <scope>NUCLEOTIDE SEQUENCE</scope>
</reference>
<dbReference type="GO" id="GO:0015628">
    <property type="term" value="P:protein secretion by the type II secretion system"/>
    <property type="evidence" value="ECO:0007669"/>
    <property type="project" value="InterPro"/>
</dbReference>
<keyword evidence="6" id="KW-0653">Protein transport</keyword>
<dbReference type="GO" id="GO:0009276">
    <property type="term" value="C:Gram-negative-bacterium-type cell wall"/>
    <property type="evidence" value="ECO:0007669"/>
    <property type="project" value="InterPro"/>
</dbReference>
<dbReference type="SUPFAM" id="SSF53067">
    <property type="entry name" value="Actin-like ATPase domain"/>
    <property type="match status" value="1"/>
</dbReference>
<keyword evidence="4" id="KW-0997">Cell inner membrane</keyword>
<evidence type="ECO:0000313" key="12">
    <source>
        <dbReference type="EMBL" id="VAW86005.1"/>
    </source>
</evidence>
<evidence type="ECO:0000256" key="4">
    <source>
        <dbReference type="ARBA" id="ARBA00022519"/>
    </source>
</evidence>
<dbReference type="GO" id="GO:0005886">
    <property type="term" value="C:plasma membrane"/>
    <property type="evidence" value="ECO:0007669"/>
    <property type="project" value="UniProtKB-SubCell"/>
</dbReference>
<sequence length="415" mass="45047">MQSKLYIRLTSDSAAALRTLLVTEDGTHAASQETALSELAVLASGCRVIVIVPAIELSLMSAAVPSRNRQRILSAVPYILEDQLASDVEQLHFVIGSPDANGQVATAVVEHQTMVRWLELLRTNGVEPHMIVADLCCLPVSETPQWTLLLEDNSALLSTGYNRGFAVDRDNLMLMLRSMLQACEQAADAPEQLRLVSSTGSADDLALAAQLSEFDLVVSREDEAADALALFAQGLDEKQTLNLLQGQYSRRDQMGKLLRPWRAAAAMLVVLVLFSGGMTVVDYFELRGEQTALKKHIEQTYLASCPGAKRIVNAKAQMTQCLKKLRGGGESSDDGLLVMLSSVGDALKAAGGLQLQRISYRNGKLDMALAIADIQVLDQLKQRMMKDAGLQVEILSATSRDNRVEARLQLKGKGA</sequence>
<evidence type="ECO:0000256" key="1">
    <source>
        <dbReference type="ARBA" id="ARBA00004377"/>
    </source>
</evidence>
<organism evidence="12">
    <name type="scientific">hydrothermal vent metagenome</name>
    <dbReference type="NCBI Taxonomy" id="652676"/>
    <lineage>
        <taxon>unclassified sequences</taxon>
        <taxon>metagenomes</taxon>
        <taxon>ecological metagenomes</taxon>
    </lineage>
</organism>
<dbReference type="Gene3D" id="3.30.1360.100">
    <property type="entry name" value="General secretion pathway protein M, EpsM"/>
    <property type="match status" value="1"/>
</dbReference>
<dbReference type="CDD" id="cd24017">
    <property type="entry name" value="ASKHA_T2SSL_N"/>
    <property type="match status" value="1"/>
</dbReference>
<evidence type="ECO:0000256" key="3">
    <source>
        <dbReference type="ARBA" id="ARBA00022475"/>
    </source>
</evidence>
<keyword evidence="3" id="KW-1003">Cell membrane</keyword>
<proteinExistence type="predicted"/>
<feature type="domain" description="GspL periplasmic" evidence="11">
    <location>
        <begin position="256"/>
        <end position="411"/>
    </location>
</feature>
<dbReference type="InterPro" id="IPR043129">
    <property type="entry name" value="ATPase_NBD"/>
</dbReference>
<protein>
    <recommendedName>
        <fullName evidence="13">Type II secretion system protein L</fullName>
    </recommendedName>
</protein>
<feature type="transmembrane region" description="Helical" evidence="9">
    <location>
        <begin position="263"/>
        <end position="284"/>
    </location>
</feature>
<dbReference type="EMBL" id="UOFQ01000033">
    <property type="protein sequence ID" value="VAW86005.1"/>
    <property type="molecule type" value="Genomic_DNA"/>
</dbReference>
<feature type="domain" description="GspL cytoplasmic actin-ATPase-like" evidence="10">
    <location>
        <begin position="5"/>
        <end position="250"/>
    </location>
</feature>
<evidence type="ECO:0000256" key="9">
    <source>
        <dbReference type="SAM" id="Phobius"/>
    </source>
</evidence>
<keyword evidence="5 9" id="KW-0812">Transmembrane</keyword>
<dbReference type="Pfam" id="PF12693">
    <property type="entry name" value="GspL_C"/>
    <property type="match status" value="1"/>
</dbReference>
<dbReference type="InterPro" id="IPR024230">
    <property type="entry name" value="GspL_cyto_dom"/>
</dbReference>
<dbReference type="Gene3D" id="3.30.420.380">
    <property type="match status" value="1"/>
</dbReference>
<comment type="subcellular location">
    <subcellularLocation>
        <location evidence="1">Cell inner membrane</location>
        <topology evidence="1">Single-pass membrane protein</topology>
    </subcellularLocation>
</comment>
<evidence type="ECO:0000256" key="6">
    <source>
        <dbReference type="ARBA" id="ARBA00022927"/>
    </source>
</evidence>
<dbReference type="InterPro" id="IPR025691">
    <property type="entry name" value="GspL_pp_dom"/>
</dbReference>
<name>A0A3B0YY59_9ZZZZ</name>
<evidence type="ECO:0008006" key="13">
    <source>
        <dbReference type="Google" id="ProtNLM"/>
    </source>
</evidence>
<keyword evidence="2" id="KW-0813">Transport</keyword>
<dbReference type="PIRSF" id="PIRSF015761">
    <property type="entry name" value="Protein_L"/>
    <property type="match status" value="1"/>
</dbReference>
<dbReference type="GO" id="GO:0015627">
    <property type="term" value="C:type II protein secretion system complex"/>
    <property type="evidence" value="ECO:0007669"/>
    <property type="project" value="InterPro"/>
</dbReference>
<gene>
    <name evidence="12" type="ORF">MNBD_GAMMA17-1103</name>
</gene>
<dbReference type="InterPro" id="IPR007812">
    <property type="entry name" value="T2SS_protein-GspL"/>
</dbReference>
<dbReference type="NCBIfam" id="TIGR01709">
    <property type="entry name" value="typeII_sec_gspL"/>
    <property type="match status" value="1"/>
</dbReference>
<evidence type="ECO:0000256" key="7">
    <source>
        <dbReference type="ARBA" id="ARBA00022989"/>
    </source>
</evidence>
<accession>A0A3B0YY59</accession>
<dbReference type="Pfam" id="PF05134">
    <property type="entry name" value="T2SSL"/>
    <property type="match status" value="1"/>
</dbReference>